<name>A0A8S1WZW4_PAROT</name>
<proteinExistence type="predicted"/>
<dbReference type="OMA" id="PCICINS"/>
<evidence type="ECO:0000313" key="4">
    <source>
        <dbReference type="Proteomes" id="UP000683925"/>
    </source>
</evidence>
<sequence>MLNQYTTPPRIPKPSPVPQNQEQLLHVVLHERQIQQQQRYYTPQLIRPPSQQTISTQLNSPISNQPKQQRYTVIQQVNQNDMNNQYHQIMQYYKELEMNMLQQKQENYLKYNEILQKIDNIQQIMAHNINQLNINQRNEYQQLLQELQQQRLENQQRYEQLFYNIEQQKDQNHYENQLQQKEQLLQQQHQIIEQQKQQLYNQNANLIKPSQQQPIYFASNPSNLEQKLFPREQISQDQLNYSQIHNRSNKQSSPQIQIPNRNQSQDNNTFGINSGQITPFIQGSPQQPNNNLLQSQEQYNSNSNKQFINDYLSNQIIKQTKSPRDQISPCICINSPKNTSRDNSISHQKKQIFEKPVFDQVHNKPLFHQNTPIKNQDIHLLNQSNQQQQYYQVQQPFHSDESIIIDETNNTSELLNQLKAEYGINSLTQNSSLQIFTNQLQLIYCLSCDQYISLQLSDQHLQVCNPQRPQRRQNDSYLDKYIVYRGDDFLIETLEAKTKRICQEIQKIKLMMQLAQQQKWTTYEYIQLREFCQVAITILDRLLSNPNSYQLHIYQQHTQQIFNIVYMAPQIFYKQQAKLLQKCLDRIKDLLLLYKK</sequence>
<dbReference type="EMBL" id="CAJJDP010000105">
    <property type="protein sequence ID" value="CAD8193755.1"/>
    <property type="molecule type" value="Genomic_DNA"/>
</dbReference>
<reference evidence="3" key="1">
    <citation type="submission" date="2021-01" db="EMBL/GenBank/DDBJ databases">
        <authorList>
            <consortium name="Genoscope - CEA"/>
            <person name="William W."/>
        </authorList>
    </citation>
    <scope>NUCLEOTIDE SEQUENCE</scope>
</reference>
<feature type="coiled-coil region" evidence="1">
    <location>
        <begin position="126"/>
        <end position="202"/>
    </location>
</feature>
<gene>
    <name evidence="3" type="ORF">POCTA_138.1.T1050098</name>
</gene>
<dbReference type="AlphaFoldDB" id="A0A8S1WZW4"/>
<keyword evidence="4" id="KW-1185">Reference proteome</keyword>
<evidence type="ECO:0000256" key="2">
    <source>
        <dbReference type="SAM" id="MobiDB-lite"/>
    </source>
</evidence>
<evidence type="ECO:0000256" key="1">
    <source>
        <dbReference type="SAM" id="Coils"/>
    </source>
</evidence>
<protein>
    <submittedName>
        <fullName evidence="3">Uncharacterized protein</fullName>
    </submittedName>
</protein>
<evidence type="ECO:0000313" key="3">
    <source>
        <dbReference type="EMBL" id="CAD8193755.1"/>
    </source>
</evidence>
<feature type="region of interest" description="Disordered" evidence="2">
    <location>
        <begin position="245"/>
        <end position="291"/>
    </location>
</feature>
<accession>A0A8S1WZW4</accession>
<feature type="compositionally biased region" description="Polar residues" evidence="2">
    <location>
        <begin position="245"/>
        <end position="283"/>
    </location>
</feature>
<organism evidence="3 4">
    <name type="scientific">Paramecium octaurelia</name>
    <dbReference type="NCBI Taxonomy" id="43137"/>
    <lineage>
        <taxon>Eukaryota</taxon>
        <taxon>Sar</taxon>
        <taxon>Alveolata</taxon>
        <taxon>Ciliophora</taxon>
        <taxon>Intramacronucleata</taxon>
        <taxon>Oligohymenophorea</taxon>
        <taxon>Peniculida</taxon>
        <taxon>Parameciidae</taxon>
        <taxon>Paramecium</taxon>
    </lineage>
</organism>
<keyword evidence="1" id="KW-0175">Coiled coil</keyword>
<dbReference type="OrthoDB" id="307566at2759"/>
<comment type="caution">
    <text evidence="3">The sequence shown here is derived from an EMBL/GenBank/DDBJ whole genome shotgun (WGS) entry which is preliminary data.</text>
</comment>
<dbReference type="Proteomes" id="UP000683925">
    <property type="component" value="Unassembled WGS sequence"/>
</dbReference>